<dbReference type="InterPro" id="IPR011037">
    <property type="entry name" value="Pyrv_Knase-like_insert_dom_sf"/>
</dbReference>
<dbReference type="Proteomes" id="UP000199302">
    <property type="component" value="Unassembled WGS sequence"/>
</dbReference>
<dbReference type="Pfam" id="PF03473">
    <property type="entry name" value="MOSC"/>
    <property type="match status" value="1"/>
</dbReference>
<dbReference type="Gene3D" id="2.40.33.20">
    <property type="entry name" value="PK beta-barrel domain-like"/>
    <property type="match status" value="1"/>
</dbReference>
<reference evidence="2 3" key="1">
    <citation type="submission" date="2016-10" db="EMBL/GenBank/DDBJ databases">
        <authorList>
            <person name="de Groot N.N."/>
        </authorList>
    </citation>
    <scope>NUCLEOTIDE SEQUENCE [LARGE SCALE GENOMIC DNA]</scope>
    <source>
        <strain evidence="3">KMM 9023,NRIC 0796,JCM 17311,KCTC 23692</strain>
    </source>
</reference>
<dbReference type="GO" id="GO:0003824">
    <property type="term" value="F:catalytic activity"/>
    <property type="evidence" value="ECO:0007669"/>
    <property type="project" value="InterPro"/>
</dbReference>
<dbReference type="GO" id="GO:0030151">
    <property type="term" value="F:molybdenum ion binding"/>
    <property type="evidence" value="ECO:0007669"/>
    <property type="project" value="InterPro"/>
</dbReference>
<dbReference type="EMBL" id="FOYI01000008">
    <property type="protein sequence ID" value="SFR14377.1"/>
    <property type="molecule type" value="Genomic_DNA"/>
</dbReference>
<feature type="domain" description="MOSC" evidence="1">
    <location>
        <begin position="29"/>
        <end position="184"/>
    </location>
</feature>
<dbReference type="OrthoDB" id="9808413at2"/>
<dbReference type="PROSITE" id="PS51340">
    <property type="entry name" value="MOSC"/>
    <property type="match status" value="1"/>
</dbReference>
<evidence type="ECO:0000313" key="2">
    <source>
        <dbReference type="EMBL" id="SFR14377.1"/>
    </source>
</evidence>
<organism evidence="2 3">
    <name type="scientific">Poseidonocella sedimentorum</name>
    <dbReference type="NCBI Taxonomy" id="871652"/>
    <lineage>
        <taxon>Bacteria</taxon>
        <taxon>Pseudomonadati</taxon>
        <taxon>Pseudomonadota</taxon>
        <taxon>Alphaproteobacteria</taxon>
        <taxon>Rhodobacterales</taxon>
        <taxon>Roseobacteraceae</taxon>
        <taxon>Poseidonocella</taxon>
    </lineage>
</organism>
<keyword evidence="3" id="KW-1185">Reference proteome</keyword>
<protein>
    <submittedName>
        <fullName evidence="2">MOSC domain-containing protein</fullName>
    </submittedName>
</protein>
<sequence length="195" mass="21220">MIALAPTDFTAEITWLGFVPHRERAEIETRPLTEMALGFGGFAEDCHSGETRPSCSRVVAQHPKGTEIANVRQLSVVSEEEMAQIAAEIGVERLKPEWLGASVVVSGIPDFSNLTPSARLQGPDGATLVIDMQNLPCQFPAKTMKPEAPEAAKRFKAAAEGVRGVTAWVERPGCLRLGDALRLHLPTQREWRPGL</sequence>
<accession>A0A1I6E9Q9</accession>
<dbReference type="AlphaFoldDB" id="A0A1I6E9Q9"/>
<dbReference type="STRING" id="871652.SAMN04515673_108130"/>
<evidence type="ECO:0000313" key="3">
    <source>
        <dbReference type="Proteomes" id="UP000199302"/>
    </source>
</evidence>
<evidence type="ECO:0000259" key="1">
    <source>
        <dbReference type="PROSITE" id="PS51340"/>
    </source>
</evidence>
<proteinExistence type="predicted"/>
<name>A0A1I6E9Q9_9RHOB</name>
<gene>
    <name evidence="2" type="ORF">SAMN04515673_108130</name>
</gene>
<dbReference type="PANTHER" id="PTHR36930">
    <property type="entry name" value="METAL-SULFUR CLUSTER BIOSYNTHESIS PROTEINS YUAD-RELATED"/>
    <property type="match status" value="1"/>
</dbReference>
<dbReference type="SUPFAM" id="SSF50800">
    <property type="entry name" value="PK beta-barrel domain-like"/>
    <property type="match status" value="1"/>
</dbReference>
<dbReference type="PANTHER" id="PTHR36930:SF1">
    <property type="entry name" value="MOSC DOMAIN-CONTAINING PROTEIN"/>
    <property type="match status" value="1"/>
</dbReference>
<dbReference type="GO" id="GO:0030170">
    <property type="term" value="F:pyridoxal phosphate binding"/>
    <property type="evidence" value="ECO:0007669"/>
    <property type="project" value="InterPro"/>
</dbReference>
<dbReference type="InterPro" id="IPR005302">
    <property type="entry name" value="MoCF_Sase_C"/>
</dbReference>
<dbReference type="InterPro" id="IPR052716">
    <property type="entry name" value="MOSC_domain"/>
</dbReference>
<dbReference type="RefSeq" id="WP_092081353.1">
    <property type="nucleotide sequence ID" value="NZ_FOYI01000008.1"/>
</dbReference>